<evidence type="ECO:0000259" key="8">
    <source>
        <dbReference type="PROSITE" id="PS50928"/>
    </source>
</evidence>
<evidence type="ECO:0000256" key="2">
    <source>
        <dbReference type="ARBA" id="ARBA00022448"/>
    </source>
</evidence>
<dbReference type="GO" id="GO:0005886">
    <property type="term" value="C:plasma membrane"/>
    <property type="evidence" value="ECO:0007669"/>
    <property type="project" value="UniProtKB-SubCell"/>
</dbReference>
<feature type="transmembrane region" description="Helical" evidence="7">
    <location>
        <begin position="6"/>
        <end position="24"/>
    </location>
</feature>
<dbReference type="Proteomes" id="UP000516361">
    <property type="component" value="Chromosome"/>
</dbReference>
<dbReference type="InterPro" id="IPR000515">
    <property type="entry name" value="MetI-like"/>
</dbReference>
<dbReference type="PANTHER" id="PTHR30183">
    <property type="entry name" value="MOLYBDENUM TRANSPORT SYSTEM PERMEASE PROTEIN MODB"/>
    <property type="match status" value="1"/>
</dbReference>
<dbReference type="PROSITE" id="PS50928">
    <property type="entry name" value="ABC_TM1"/>
    <property type="match status" value="1"/>
</dbReference>
<keyword evidence="4 7" id="KW-0812">Transmembrane</keyword>
<feature type="transmembrane region" description="Helical" evidence="7">
    <location>
        <begin position="44"/>
        <end position="70"/>
    </location>
</feature>
<dbReference type="KEGG" id="ocy:OSSY52_21930"/>
<evidence type="ECO:0000313" key="10">
    <source>
        <dbReference type="Proteomes" id="UP000516361"/>
    </source>
</evidence>
<evidence type="ECO:0000256" key="7">
    <source>
        <dbReference type="RuleBase" id="RU363032"/>
    </source>
</evidence>
<evidence type="ECO:0000256" key="6">
    <source>
        <dbReference type="ARBA" id="ARBA00023136"/>
    </source>
</evidence>
<evidence type="ECO:0000256" key="5">
    <source>
        <dbReference type="ARBA" id="ARBA00022989"/>
    </source>
</evidence>
<feature type="transmembrane region" description="Helical" evidence="7">
    <location>
        <begin position="159"/>
        <end position="183"/>
    </location>
</feature>
<organism evidence="9 10">
    <name type="scientific">Tepiditoga spiralis</name>
    <dbReference type="NCBI Taxonomy" id="2108365"/>
    <lineage>
        <taxon>Bacteria</taxon>
        <taxon>Thermotogati</taxon>
        <taxon>Thermotogota</taxon>
        <taxon>Thermotogae</taxon>
        <taxon>Petrotogales</taxon>
        <taxon>Petrotogaceae</taxon>
        <taxon>Tepiditoga</taxon>
    </lineage>
</organism>
<reference evidence="9 10" key="1">
    <citation type="submission" date="2018-06" db="EMBL/GenBank/DDBJ databases">
        <title>Genome sequencing of Oceanotoga sp. sy52.</title>
        <authorList>
            <person name="Mori K."/>
        </authorList>
    </citation>
    <scope>NUCLEOTIDE SEQUENCE [LARGE SCALE GENOMIC DNA]</scope>
    <source>
        <strain evidence="10">sy52</strain>
    </source>
</reference>
<keyword evidence="2 7" id="KW-0813">Transport</keyword>
<dbReference type="AlphaFoldDB" id="A0A7G1GBX0"/>
<dbReference type="SUPFAM" id="SSF161098">
    <property type="entry name" value="MetI-like"/>
    <property type="match status" value="1"/>
</dbReference>
<comment type="subcellular location">
    <subcellularLocation>
        <location evidence="1 7">Cell membrane</location>
        <topology evidence="1 7">Multi-pass membrane protein</topology>
    </subcellularLocation>
</comment>
<dbReference type="PANTHER" id="PTHR30183:SF7">
    <property type="entry name" value="FERRIC TRANSPORT SYSTEM PERMEASE PROTEIN FBPB 1-RELATED"/>
    <property type="match status" value="1"/>
</dbReference>
<feature type="transmembrane region" description="Helical" evidence="7">
    <location>
        <begin position="204"/>
        <end position="229"/>
    </location>
</feature>
<dbReference type="InParanoid" id="A0A7G1GBX0"/>
<gene>
    <name evidence="9" type="ORF">OSSY52_21930</name>
</gene>
<keyword evidence="3" id="KW-1003">Cell membrane</keyword>
<feature type="transmembrane region" description="Helical" evidence="7">
    <location>
        <begin position="100"/>
        <end position="122"/>
    </location>
</feature>
<dbReference type="InterPro" id="IPR035906">
    <property type="entry name" value="MetI-like_sf"/>
</dbReference>
<feature type="domain" description="ABC transmembrane type-1" evidence="8">
    <location>
        <begin position="96"/>
        <end position="281"/>
    </location>
</feature>
<dbReference type="EMBL" id="AP018712">
    <property type="protein sequence ID" value="BBE32052.1"/>
    <property type="molecule type" value="Genomic_DNA"/>
</dbReference>
<dbReference type="Gene3D" id="1.10.3720.10">
    <property type="entry name" value="MetI-like"/>
    <property type="match status" value="1"/>
</dbReference>
<keyword evidence="10" id="KW-1185">Reference proteome</keyword>
<keyword evidence="6 7" id="KW-0472">Membrane</keyword>
<evidence type="ECO:0000256" key="4">
    <source>
        <dbReference type="ARBA" id="ARBA00022692"/>
    </source>
</evidence>
<dbReference type="CDD" id="cd06261">
    <property type="entry name" value="TM_PBP2"/>
    <property type="match status" value="1"/>
</dbReference>
<evidence type="ECO:0000256" key="3">
    <source>
        <dbReference type="ARBA" id="ARBA00022475"/>
    </source>
</evidence>
<comment type="similarity">
    <text evidence="7">Belongs to the binding-protein-dependent transport system permease family.</text>
</comment>
<proteinExistence type="inferred from homology"/>
<accession>A0A7G1GBX0</accession>
<dbReference type="Pfam" id="PF00528">
    <property type="entry name" value="BPD_transp_1"/>
    <property type="match status" value="1"/>
</dbReference>
<name>A0A7G1GBX0_9BACT</name>
<keyword evidence="5 7" id="KW-1133">Transmembrane helix</keyword>
<sequence>MNFSKALTYAMIQFIVLTIINIFLSKTEEYQIEYQDFKIKKTNIFLFIFSLMYIIFEYSIVIVGILASIYNFYESKFDISGILNLFSKKINSKYHIIESIINSLSLSFITSIITVLFSYYILKKYSKFTNILITSTIGISSAFLAMGLVYLNILFSINYFYLLTIGYFLITVPICISFMHSHFLSFDRTIEEAAKLDGANKLQLLYYIDFPLMFPILLSSFLQIFTIIFGEFTIAYTMQINNSYPLVSLVNYTLSSSRLYKESSALSSLNILIIFFIFYISKIFSKKTKDDFK</sequence>
<evidence type="ECO:0000256" key="1">
    <source>
        <dbReference type="ARBA" id="ARBA00004651"/>
    </source>
</evidence>
<dbReference type="GO" id="GO:0055085">
    <property type="term" value="P:transmembrane transport"/>
    <property type="evidence" value="ECO:0007669"/>
    <property type="project" value="InterPro"/>
</dbReference>
<evidence type="ECO:0000313" key="9">
    <source>
        <dbReference type="EMBL" id="BBE32052.1"/>
    </source>
</evidence>
<feature type="transmembrane region" description="Helical" evidence="7">
    <location>
        <begin position="131"/>
        <end position="153"/>
    </location>
</feature>
<feature type="transmembrane region" description="Helical" evidence="7">
    <location>
        <begin position="265"/>
        <end position="284"/>
    </location>
</feature>
<protein>
    <recommendedName>
        <fullName evidence="8">ABC transmembrane type-1 domain-containing protein</fullName>
    </recommendedName>
</protein>